<feature type="compositionally biased region" description="Basic residues" evidence="1">
    <location>
        <begin position="892"/>
        <end position="911"/>
    </location>
</feature>
<dbReference type="AlphaFoldDB" id="A0A177WC92"/>
<dbReference type="GO" id="GO:0005634">
    <property type="term" value="C:nucleus"/>
    <property type="evidence" value="ECO:0007669"/>
    <property type="project" value="TreeGrafter"/>
</dbReference>
<name>A0A177WC92_BATDL</name>
<dbReference type="GO" id="GO:0006397">
    <property type="term" value="P:mRNA processing"/>
    <property type="evidence" value="ECO:0007669"/>
    <property type="project" value="InterPro"/>
</dbReference>
<feature type="region of interest" description="Disordered" evidence="1">
    <location>
        <begin position="847"/>
        <end position="972"/>
    </location>
</feature>
<feature type="domain" description="G-patch" evidence="2">
    <location>
        <begin position="171"/>
        <end position="203"/>
    </location>
</feature>
<dbReference type="STRING" id="403673.A0A177WC92"/>
<evidence type="ECO:0000256" key="1">
    <source>
        <dbReference type="SAM" id="MobiDB-lite"/>
    </source>
</evidence>
<dbReference type="PANTHER" id="PTHR13384">
    <property type="entry name" value="G PATCH DOMAIN-CONTAINING PROTEIN 1"/>
    <property type="match status" value="1"/>
</dbReference>
<dbReference type="Pfam" id="PF01585">
    <property type="entry name" value="G-patch"/>
    <property type="match status" value="1"/>
</dbReference>
<feature type="compositionally biased region" description="Polar residues" evidence="1">
    <location>
        <begin position="945"/>
        <end position="961"/>
    </location>
</feature>
<dbReference type="Pfam" id="PF26093">
    <property type="entry name" value="HTH_TGH"/>
    <property type="match status" value="1"/>
</dbReference>
<dbReference type="OrthoDB" id="20507at2759"/>
<gene>
    <name evidence="3" type="ORF">BDEG_21393</name>
</gene>
<feature type="compositionally biased region" description="Low complexity" evidence="1">
    <location>
        <begin position="10"/>
        <end position="22"/>
    </location>
</feature>
<proteinExistence type="predicted"/>
<evidence type="ECO:0000259" key="2">
    <source>
        <dbReference type="PROSITE" id="PS50174"/>
    </source>
</evidence>
<accession>A0A177WC92</accession>
<reference evidence="3 4" key="1">
    <citation type="submission" date="2006-10" db="EMBL/GenBank/DDBJ databases">
        <title>The Genome Sequence of Batrachochytrium dendrobatidis JEL423.</title>
        <authorList>
            <consortium name="The Broad Institute Genome Sequencing Platform"/>
            <person name="Birren B."/>
            <person name="Lander E."/>
            <person name="Galagan J."/>
            <person name="Cuomo C."/>
            <person name="Devon K."/>
            <person name="Jaffe D."/>
            <person name="Butler J."/>
            <person name="Alvarez P."/>
            <person name="Gnerre S."/>
            <person name="Grabherr M."/>
            <person name="Kleber M."/>
            <person name="Mauceli E."/>
            <person name="Brockman W."/>
            <person name="Young S."/>
            <person name="LaButti K."/>
            <person name="Sykes S."/>
            <person name="DeCaprio D."/>
            <person name="Crawford M."/>
            <person name="Koehrsen M."/>
            <person name="Engels R."/>
            <person name="Montgomery P."/>
            <person name="Pearson M."/>
            <person name="Howarth C."/>
            <person name="Larson L."/>
            <person name="White J."/>
            <person name="O'Leary S."/>
            <person name="Kodira C."/>
            <person name="Zeng Q."/>
            <person name="Yandava C."/>
            <person name="Alvarado L."/>
            <person name="Longcore J."/>
            <person name="James T."/>
        </authorList>
    </citation>
    <scope>NUCLEOTIDE SEQUENCE [LARGE SCALE GENOMIC DNA]</scope>
    <source>
        <strain evidence="3 4">JEL423</strain>
    </source>
</reference>
<protein>
    <recommendedName>
        <fullName evidence="2">G-patch domain-containing protein</fullName>
    </recommendedName>
</protein>
<dbReference type="eggNOG" id="KOG2138">
    <property type="taxonomic scope" value="Eukaryota"/>
</dbReference>
<dbReference type="VEuPathDB" id="FungiDB:BDEG_21393"/>
<evidence type="ECO:0000313" key="3">
    <source>
        <dbReference type="EMBL" id="OAJ37362.1"/>
    </source>
</evidence>
<feature type="region of interest" description="Disordered" evidence="1">
    <location>
        <begin position="1"/>
        <end position="36"/>
    </location>
</feature>
<dbReference type="Proteomes" id="UP000077115">
    <property type="component" value="Unassembled WGS sequence"/>
</dbReference>
<dbReference type="InterPro" id="IPR000467">
    <property type="entry name" value="G_patch_dom"/>
</dbReference>
<dbReference type="InterPro" id="IPR011666">
    <property type="entry name" value="DUF1604"/>
</dbReference>
<dbReference type="PROSITE" id="PS50174">
    <property type="entry name" value="G_PATCH"/>
    <property type="match status" value="1"/>
</dbReference>
<reference evidence="3 4" key="2">
    <citation type="submission" date="2016-05" db="EMBL/GenBank/DDBJ databases">
        <title>Lineage-specific infection strategies underlie the spectrum of fungal disease in amphibians.</title>
        <authorList>
            <person name="Cuomo C.A."/>
            <person name="Farrer R.A."/>
            <person name="James T."/>
            <person name="Longcore J."/>
            <person name="Birren B."/>
        </authorList>
    </citation>
    <scope>NUCLEOTIDE SEQUENCE [LARGE SCALE GENOMIC DNA]</scope>
    <source>
        <strain evidence="3 4">JEL423</strain>
    </source>
</reference>
<evidence type="ECO:0000313" key="4">
    <source>
        <dbReference type="Proteomes" id="UP000077115"/>
    </source>
</evidence>
<dbReference type="GO" id="GO:0003723">
    <property type="term" value="F:RNA binding"/>
    <property type="evidence" value="ECO:0007669"/>
    <property type="project" value="TreeGrafter"/>
</dbReference>
<organism evidence="3 4">
    <name type="scientific">Batrachochytrium dendrobatidis (strain JEL423)</name>
    <dbReference type="NCBI Taxonomy" id="403673"/>
    <lineage>
        <taxon>Eukaryota</taxon>
        <taxon>Fungi</taxon>
        <taxon>Fungi incertae sedis</taxon>
        <taxon>Chytridiomycota</taxon>
        <taxon>Chytridiomycota incertae sedis</taxon>
        <taxon>Chytridiomycetes</taxon>
        <taxon>Rhizophydiales</taxon>
        <taxon>Rhizophydiales incertae sedis</taxon>
        <taxon>Batrachochytrium</taxon>
    </lineage>
</organism>
<sequence length="972" mass="107600">MYSKSDLRPSSASAHSNHASASYIRLGTQQPETADDVKAKERNKYLPVHLQEVRDEHGRKRLHGAFTGGHSAGYYNTVGSKEGWQPSQFISSRSKRAEKAQITPESFMDEEDMAEFGVKSVVAMDTYDASGAVDRDRRRNIVAKSLADQDGYGAIGPTVERIIQDLILPAESSIGDKLMRQMGWREGQGIGPRRKRKIIDEHGEDLYAEKYLFAPKDTTIKYAKAKKNVFGIGFNPYAQAQEFLHSKNLKDSASIDGQVAKGFGVGIFEDDDDISAYDEPSKPLAMTLIDDDEPTQSGSFESTKPIKLQTVYGQSRLKHSQHISSRSSLELNTKHYNVLGFHAARVPLVAHKAFVPPKPPHGYIPKNPFADQLALLQPSGSSGKHANLTADQRGHILGEENLKGPERSVFSYISVKEQDRLQGIIDQTSKSKADSAKPEKVELLNIPKDVALAALKGFMPFGNDLPKQNRYRHFLQVKAGLESASTLFSNTISELSHELLEFSKAAMIYRPLSSMMASRFTSAVDQTGVGHHTGKEDIKADQPISKVVYGIKTRTMQEWRPERLLCKRFNVPMPLYNSKHDVEKVQNTSHRVLSDSLMRDLREVASDHNTSKMIGTSSTGSVSTVAVENSPTQLTTTAEASNLEIDDLEVAERPSMDIFKAIFADSDEESNSDEDDKKTDIILASTVRSSTSLNPIQSTVPIDLFKPVFRSKKQRTLASNSDFLPSTPAATSKSRPKKLPFTDIYMHDLDEKSVDSSDIQKNGTLLRADMDSQKPIQTNFQASVSAPVVEHSQCDLSLSSLEPSSLVHESLPKPVSLAIAPTFSTAVNTETSANLIQNCMAACLDQESDSSSDNQDVYGPMPPPKSTESCTSEMARIEQDGDWSMSASSKTRSVHKKSSHKDKSKRKKHKKDKDTKSHRSSNKRKVQDTSSEQEYERDGQDCLPPNSQHCSDTVLKNTKQAFSDRPSAEDFM</sequence>
<dbReference type="EMBL" id="DS022300">
    <property type="protein sequence ID" value="OAJ37362.1"/>
    <property type="molecule type" value="Genomic_DNA"/>
</dbReference>
<dbReference type="Pfam" id="PF07713">
    <property type="entry name" value="DUF1604"/>
    <property type="match status" value="1"/>
</dbReference>
<dbReference type="PANTHER" id="PTHR13384:SF19">
    <property type="entry name" value="G PATCH DOMAIN-CONTAINING PROTEIN 1"/>
    <property type="match status" value="1"/>
</dbReference>